<comment type="caution">
    <text evidence="2">The sequence shown here is derived from an EMBL/GenBank/DDBJ whole genome shotgun (WGS) entry which is preliminary data.</text>
</comment>
<protein>
    <submittedName>
        <fullName evidence="2">Uncharacterized protein</fullName>
    </submittedName>
</protein>
<dbReference type="Proteomes" id="UP001501072">
    <property type="component" value="Unassembled WGS sequence"/>
</dbReference>
<reference evidence="2 3" key="1">
    <citation type="journal article" date="2019" name="Int. J. Syst. Evol. Microbiol.">
        <title>The Global Catalogue of Microorganisms (GCM) 10K type strain sequencing project: providing services to taxonomists for standard genome sequencing and annotation.</title>
        <authorList>
            <consortium name="The Broad Institute Genomics Platform"/>
            <consortium name="The Broad Institute Genome Sequencing Center for Infectious Disease"/>
            <person name="Wu L."/>
            <person name="Ma J."/>
        </authorList>
    </citation>
    <scope>NUCLEOTIDE SEQUENCE [LARGE SCALE GENOMIC DNA]</scope>
    <source>
        <strain evidence="2 3">JCM 11269</strain>
    </source>
</reference>
<dbReference type="EMBL" id="BAAAHU010000043">
    <property type="protein sequence ID" value="GAA1013106.1"/>
    <property type="molecule type" value="Genomic_DNA"/>
</dbReference>
<evidence type="ECO:0000256" key="1">
    <source>
        <dbReference type="SAM" id="MobiDB-lite"/>
    </source>
</evidence>
<keyword evidence="3" id="KW-1185">Reference proteome</keyword>
<proteinExistence type="predicted"/>
<feature type="region of interest" description="Disordered" evidence="1">
    <location>
        <begin position="1"/>
        <end position="76"/>
    </location>
</feature>
<sequence length="94" mass="9999">MNLNVRTGPEPRSLSAARTSGSDGFTYPLGPLGTKPRPPSAGPAFRPGSERRADPVRGPGSEEPDPEQPDRSPAPAAAIEALSRVRRVYVFMSE</sequence>
<evidence type="ECO:0000313" key="3">
    <source>
        <dbReference type="Proteomes" id="UP001501072"/>
    </source>
</evidence>
<accession>A0ABN1T2U2</accession>
<evidence type="ECO:0000313" key="2">
    <source>
        <dbReference type="EMBL" id="GAA1013106.1"/>
    </source>
</evidence>
<name>A0ABN1T2U2_9ACTN</name>
<organism evidence="2 3">
    <name type="scientific">Streptomyces thermogriseus</name>
    <dbReference type="NCBI Taxonomy" id="75292"/>
    <lineage>
        <taxon>Bacteria</taxon>
        <taxon>Bacillati</taxon>
        <taxon>Actinomycetota</taxon>
        <taxon>Actinomycetes</taxon>
        <taxon>Kitasatosporales</taxon>
        <taxon>Streptomycetaceae</taxon>
        <taxon>Streptomyces</taxon>
    </lineage>
</organism>
<gene>
    <name evidence="2" type="ORF">GCM10009564_38740</name>
</gene>